<dbReference type="EC" id="2.1.1.354" evidence="3 14"/>
<dbReference type="InterPro" id="IPR012677">
    <property type="entry name" value="Nucleotide-bd_a/b_plait_sf"/>
</dbReference>
<feature type="domain" description="Post-SET" evidence="17">
    <location>
        <begin position="904"/>
        <end position="920"/>
    </location>
</feature>
<dbReference type="InterPro" id="IPR024657">
    <property type="entry name" value="COMPASS_Set1_N-SET"/>
</dbReference>
<name>A0A9P8SZT6_9ASCO</name>
<dbReference type="InterPro" id="IPR003616">
    <property type="entry name" value="Post-SET_dom"/>
</dbReference>
<feature type="compositionally biased region" description="Basic and acidic residues" evidence="15">
    <location>
        <begin position="247"/>
        <end position="284"/>
    </location>
</feature>
<comment type="subunit">
    <text evidence="14">Component of the COMPASS (Set1C) complex.</text>
</comment>
<dbReference type="PIRSF" id="PIRSF037104">
    <property type="entry name" value="Histone_H3-K4_mtfrase_Set1_fun"/>
    <property type="match status" value="1"/>
</dbReference>
<keyword evidence="10 14" id="KW-0539">Nucleus</keyword>
<dbReference type="GO" id="GO:0048188">
    <property type="term" value="C:Set1C/COMPASS complex"/>
    <property type="evidence" value="ECO:0007669"/>
    <property type="project" value="InterPro"/>
</dbReference>
<evidence type="ECO:0000313" key="19">
    <source>
        <dbReference type="Proteomes" id="UP000788993"/>
    </source>
</evidence>
<comment type="catalytic activity">
    <reaction evidence="12">
        <text>N(6)-methyl-L-lysyl(4)-[histone H3] + S-adenosyl-L-methionine = N(6),N(6)-dimethyl-L-lysyl(4)-[histone H3] + S-adenosyl-L-homocysteine + H(+)</text>
        <dbReference type="Rhea" id="RHEA:60268"/>
        <dbReference type="Rhea" id="RHEA-COMP:15540"/>
        <dbReference type="Rhea" id="RHEA-COMP:15543"/>
        <dbReference type="ChEBI" id="CHEBI:15378"/>
        <dbReference type="ChEBI" id="CHEBI:57856"/>
        <dbReference type="ChEBI" id="CHEBI:59789"/>
        <dbReference type="ChEBI" id="CHEBI:61929"/>
        <dbReference type="ChEBI" id="CHEBI:61976"/>
    </reaction>
</comment>
<evidence type="ECO:0000256" key="3">
    <source>
        <dbReference type="ARBA" id="ARBA00012182"/>
    </source>
</evidence>
<dbReference type="SMART" id="SM00317">
    <property type="entry name" value="SET"/>
    <property type="match status" value="1"/>
</dbReference>
<comment type="catalytic activity">
    <reaction evidence="13">
        <text>N(6),N(6)-dimethyl-L-lysyl(4)-[histone H3] + S-adenosyl-L-methionine = N(6),N(6),N(6)-trimethyl-L-lysyl(4)-[histone H3] + S-adenosyl-L-homocysteine + H(+)</text>
        <dbReference type="Rhea" id="RHEA:60272"/>
        <dbReference type="Rhea" id="RHEA-COMP:15537"/>
        <dbReference type="Rhea" id="RHEA-COMP:15540"/>
        <dbReference type="ChEBI" id="CHEBI:15378"/>
        <dbReference type="ChEBI" id="CHEBI:57856"/>
        <dbReference type="ChEBI" id="CHEBI:59789"/>
        <dbReference type="ChEBI" id="CHEBI:61961"/>
        <dbReference type="ChEBI" id="CHEBI:61976"/>
    </reaction>
</comment>
<keyword evidence="5 14" id="KW-0158">Chromosome</keyword>
<dbReference type="GO" id="GO:0003676">
    <property type="term" value="F:nucleic acid binding"/>
    <property type="evidence" value="ECO:0007669"/>
    <property type="project" value="InterPro"/>
</dbReference>
<dbReference type="EMBL" id="JAEUBD010001468">
    <property type="protein sequence ID" value="KAH3660751.1"/>
    <property type="molecule type" value="Genomic_DNA"/>
</dbReference>
<reference evidence="18" key="1">
    <citation type="journal article" date="2021" name="Open Biol.">
        <title>Shared evolutionary footprints suggest mitochondrial oxidative damage underlies multiple complex I losses in fungi.</title>
        <authorList>
            <person name="Schikora-Tamarit M.A."/>
            <person name="Marcet-Houben M."/>
            <person name="Nosek J."/>
            <person name="Gabaldon T."/>
        </authorList>
    </citation>
    <scope>NUCLEOTIDE SEQUENCE</scope>
    <source>
        <strain evidence="18">NCAIM Y.01608</strain>
    </source>
</reference>
<dbReference type="Gene3D" id="3.30.70.330">
    <property type="match status" value="1"/>
</dbReference>
<dbReference type="PROSITE" id="PS50280">
    <property type="entry name" value="SET"/>
    <property type="match status" value="1"/>
</dbReference>
<evidence type="ECO:0000256" key="8">
    <source>
        <dbReference type="ARBA" id="ARBA00022691"/>
    </source>
</evidence>
<keyword evidence="6 14" id="KW-0489">Methyltransferase</keyword>
<evidence type="ECO:0000259" key="16">
    <source>
        <dbReference type="PROSITE" id="PS50280"/>
    </source>
</evidence>
<comment type="caution">
    <text evidence="18">The sequence shown here is derived from an EMBL/GenBank/DDBJ whole genome shotgun (WGS) entry which is preliminary data.</text>
</comment>
<evidence type="ECO:0000256" key="1">
    <source>
        <dbReference type="ARBA" id="ARBA00004123"/>
    </source>
</evidence>
<feature type="domain" description="SET" evidence="16">
    <location>
        <begin position="778"/>
        <end position="895"/>
    </location>
</feature>
<comment type="catalytic activity">
    <reaction evidence="11 14">
        <text>L-lysyl(4)-[histone H3] + 3 S-adenosyl-L-methionine = N(6),N(6),N(6)-trimethyl-L-lysyl(4)-[histone H3] + 3 S-adenosyl-L-homocysteine + 3 H(+)</text>
        <dbReference type="Rhea" id="RHEA:60260"/>
        <dbReference type="Rhea" id="RHEA-COMP:15537"/>
        <dbReference type="Rhea" id="RHEA-COMP:15547"/>
        <dbReference type="ChEBI" id="CHEBI:15378"/>
        <dbReference type="ChEBI" id="CHEBI:29969"/>
        <dbReference type="ChEBI" id="CHEBI:57856"/>
        <dbReference type="ChEBI" id="CHEBI:59789"/>
        <dbReference type="ChEBI" id="CHEBI:61961"/>
        <dbReference type="EC" id="2.1.1.354"/>
    </reaction>
</comment>
<evidence type="ECO:0000256" key="4">
    <source>
        <dbReference type="ARBA" id="ARBA00015839"/>
    </source>
</evidence>
<feature type="compositionally biased region" description="Polar residues" evidence="15">
    <location>
        <begin position="560"/>
        <end position="569"/>
    </location>
</feature>
<dbReference type="PANTHER" id="PTHR45814:SF2">
    <property type="entry name" value="HISTONE-LYSINE N-METHYLTRANSFERASE SETD1"/>
    <property type="match status" value="1"/>
</dbReference>
<organism evidence="18 19">
    <name type="scientific">Ogataea polymorpha</name>
    <dbReference type="NCBI Taxonomy" id="460523"/>
    <lineage>
        <taxon>Eukaryota</taxon>
        <taxon>Fungi</taxon>
        <taxon>Dikarya</taxon>
        <taxon>Ascomycota</taxon>
        <taxon>Saccharomycotina</taxon>
        <taxon>Pichiomycetes</taxon>
        <taxon>Pichiales</taxon>
        <taxon>Pichiaceae</taxon>
        <taxon>Ogataea</taxon>
    </lineage>
</organism>
<protein>
    <recommendedName>
        <fullName evidence="4 14">Histone-lysine N-methyltransferase, H3 lysine-4 specific</fullName>
        <ecNumber evidence="3 14">2.1.1.354</ecNumber>
    </recommendedName>
</protein>
<dbReference type="InterPro" id="IPR035979">
    <property type="entry name" value="RBD_domain_sf"/>
</dbReference>
<comment type="subcellular location">
    <subcellularLocation>
        <location evidence="2">Chromosome</location>
    </subcellularLocation>
    <subcellularLocation>
        <location evidence="1 14">Nucleus</location>
    </subcellularLocation>
</comment>
<dbReference type="SMART" id="SM01291">
    <property type="entry name" value="N-SET"/>
    <property type="match status" value="1"/>
</dbReference>
<dbReference type="InterPro" id="IPR044570">
    <property type="entry name" value="Set1-like"/>
</dbReference>
<dbReference type="GO" id="GO:0005694">
    <property type="term" value="C:chromosome"/>
    <property type="evidence" value="ECO:0007669"/>
    <property type="project" value="UniProtKB-SubCell"/>
</dbReference>
<dbReference type="PANTHER" id="PTHR45814">
    <property type="entry name" value="HISTONE-LYSINE N-METHYLTRANSFERASE SETD1"/>
    <property type="match status" value="1"/>
</dbReference>
<evidence type="ECO:0000256" key="9">
    <source>
        <dbReference type="ARBA" id="ARBA00022853"/>
    </source>
</evidence>
<dbReference type="GO" id="GO:0140999">
    <property type="term" value="F:histone H3K4 trimethyltransferase activity"/>
    <property type="evidence" value="ECO:0007669"/>
    <property type="project" value="UniProtKB-EC"/>
</dbReference>
<dbReference type="InterPro" id="IPR017111">
    <property type="entry name" value="Set1_fungi"/>
</dbReference>
<dbReference type="AlphaFoldDB" id="A0A9P8SZT6"/>
<evidence type="ECO:0000256" key="15">
    <source>
        <dbReference type="SAM" id="MobiDB-lite"/>
    </source>
</evidence>
<keyword evidence="7 14" id="KW-0808">Transferase</keyword>
<accession>A0A9P8SZT6</accession>
<dbReference type="GO" id="GO:0032259">
    <property type="term" value="P:methylation"/>
    <property type="evidence" value="ECO:0007669"/>
    <property type="project" value="UniProtKB-KW"/>
</dbReference>
<dbReference type="InterPro" id="IPR001214">
    <property type="entry name" value="SET_dom"/>
</dbReference>
<comment type="function">
    <text evidence="14">Catalytic component of the COMPASS (Set1C) complex that specifically mono-, di- and trimethylates histone H3 to form H3K4me1/2/3. COMPASS recognizes ubiquitinated H2B on one face of the nucleosome which stimulates the methylation of H3 on the opposing face.</text>
</comment>
<dbReference type="PROSITE" id="PS51572">
    <property type="entry name" value="SAM_MT43_1"/>
    <property type="match status" value="1"/>
</dbReference>
<keyword evidence="9 14" id="KW-0156">Chromatin regulator</keyword>
<dbReference type="SMART" id="SM00508">
    <property type="entry name" value="PostSET"/>
    <property type="match status" value="1"/>
</dbReference>
<keyword evidence="19" id="KW-1185">Reference proteome</keyword>
<dbReference type="PROSITE" id="PS50868">
    <property type="entry name" value="POST_SET"/>
    <property type="match status" value="1"/>
</dbReference>
<proteinExistence type="predicted"/>
<feature type="region of interest" description="Disordered" evidence="15">
    <location>
        <begin position="1"/>
        <end position="39"/>
    </location>
</feature>
<dbReference type="Pfam" id="PF00856">
    <property type="entry name" value="SET"/>
    <property type="match status" value="1"/>
</dbReference>
<keyword evidence="8 14" id="KW-0949">S-adenosyl-L-methionine</keyword>
<evidence type="ECO:0000256" key="10">
    <source>
        <dbReference type="ARBA" id="ARBA00023242"/>
    </source>
</evidence>
<dbReference type="Pfam" id="PF11767">
    <property type="entry name" value="SET_assoc"/>
    <property type="match status" value="1"/>
</dbReference>
<feature type="region of interest" description="Disordered" evidence="15">
    <location>
        <begin position="247"/>
        <end position="291"/>
    </location>
</feature>
<evidence type="ECO:0000256" key="5">
    <source>
        <dbReference type="ARBA" id="ARBA00022454"/>
    </source>
</evidence>
<evidence type="ECO:0000256" key="12">
    <source>
        <dbReference type="ARBA" id="ARBA00047583"/>
    </source>
</evidence>
<dbReference type="InterPro" id="IPR024636">
    <property type="entry name" value="SET_assoc"/>
</dbReference>
<evidence type="ECO:0000259" key="17">
    <source>
        <dbReference type="PROSITE" id="PS50868"/>
    </source>
</evidence>
<dbReference type="InterPro" id="IPR048669">
    <property type="entry name" value="SET1_RBD"/>
</dbReference>
<sequence length="920" mass="106082">MVFHRNAYRGPLREDPQNGGLHRSHGRYPTPPDTIRSESSPLLRYYDYSSVPSQNHRADKRAAEVGKDKQHRSFKITYDPDLRKDPSKGSKPIYIFTDRDRGLSEDPRPKALQKIPKLLRRPHTSLLIPKFKYDKYSVGPEPSSQLVIWNFPTTTPLVIIRNNFAQFGKISDLRGIDDPLTAVPLGLCVLEYDGDPESAHQAATKAVAAVHKKLQIGGQYLRCGLNNNDQLFNTIYNRILDTKKQQLMKEKEERRRQQELQMMQKRDEQKREREEQRREREERKKLNRTGRDQLPVKLSAHDRHVRTLSSVTLPFNFDKHIANRPFLLIPDKFVNTRNVNSSDIRKLLSGHNFDRILTHKSGFYVVFNNIADAEKCFDEEDGRPFSKYKLYMDFVVPDELMNQTKIGERIGHAGQAKAVLIREFHDYLLKDLREKVIGPKLLSLLDSNKYKSVLEKYLKEKEDTKETKADSLNGHVGVSAFTVQHQSIPISSLSTFRRKPVENRYKRKLNAVPMAHALNYSDNESEDGDQNKASKKQKMLAIETTSSSDEEDIQDLPESKVTSQPTSPESLDRQNEESGADRKKDHLVSELYKPSHDVARTVYDDDYSKMDFDLNSLQAIIHDDEDFAFARRAFEDLPKSEEIKDVKLWAWKHKEYVKKIKHLSSMTETSAEDAEAIEFSQEILRNDKLQNSTGSFRTQGYYKIPDKVKSEYLLHRRKAHKLLNTVQNEDEGETQAIQSSRVNRANNRRFAADISAQKQMLGSETDILDLNQLTKRKKPVQFARSAIHNWGLYALEPIAAKEMIIEYVGERIRQQVAEVREKKYLRSGIGSSYLFRIDENTVIDASKKGGIARFINHCCVPSCTAKIIKVEGKKRIVIYALRDIAANEELTYDYKFERETNDEERIPCLCGAPGCKGYLN</sequence>
<evidence type="ECO:0000313" key="18">
    <source>
        <dbReference type="EMBL" id="KAH3660751.1"/>
    </source>
</evidence>
<evidence type="ECO:0000256" key="14">
    <source>
        <dbReference type="PIRNR" id="PIRNR037104"/>
    </source>
</evidence>
<dbReference type="SUPFAM" id="SSF54928">
    <property type="entry name" value="RNA-binding domain, RBD"/>
    <property type="match status" value="1"/>
</dbReference>
<evidence type="ECO:0000256" key="11">
    <source>
        <dbReference type="ARBA" id="ARBA00047571"/>
    </source>
</evidence>
<gene>
    <name evidence="18" type="ORF">OGATHE_005083</name>
</gene>
<evidence type="ECO:0000256" key="13">
    <source>
        <dbReference type="ARBA" id="ARBA00049129"/>
    </source>
</evidence>
<dbReference type="Gene3D" id="2.170.270.10">
    <property type="entry name" value="SET domain"/>
    <property type="match status" value="1"/>
</dbReference>
<dbReference type="Pfam" id="PF21569">
    <property type="entry name" value="SET1_RBD"/>
    <property type="match status" value="1"/>
</dbReference>
<evidence type="ECO:0000256" key="2">
    <source>
        <dbReference type="ARBA" id="ARBA00004286"/>
    </source>
</evidence>
<evidence type="ECO:0000256" key="6">
    <source>
        <dbReference type="ARBA" id="ARBA00022603"/>
    </source>
</evidence>
<feature type="region of interest" description="Disordered" evidence="15">
    <location>
        <begin position="519"/>
        <end position="588"/>
    </location>
</feature>
<dbReference type="SUPFAM" id="SSF82199">
    <property type="entry name" value="SET domain"/>
    <property type="match status" value="1"/>
</dbReference>
<dbReference type="Pfam" id="PF11764">
    <property type="entry name" value="N-SET"/>
    <property type="match status" value="1"/>
</dbReference>
<dbReference type="Proteomes" id="UP000788993">
    <property type="component" value="Unassembled WGS sequence"/>
</dbReference>
<reference evidence="18" key="2">
    <citation type="submission" date="2021-01" db="EMBL/GenBank/DDBJ databases">
        <authorList>
            <person name="Schikora-Tamarit M.A."/>
        </authorList>
    </citation>
    <scope>NUCLEOTIDE SEQUENCE</scope>
    <source>
        <strain evidence="18">NCAIM Y.01608</strain>
    </source>
</reference>
<feature type="compositionally biased region" description="Basic and acidic residues" evidence="15">
    <location>
        <begin position="570"/>
        <end position="588"/>
    </location>
</feature>
<dbReference type="InterPro" id="IPR046341">
    <property type="entry name" value="SET_dom_sf"/>
</dbReference>
<evidence type="ECO:0000256" key="7">
    <source>
        <dbReference type="ARBA" id="ARBA00022679"/>
    </source>
</evidence>